<dbReference type="InterPro" id="IPR000904">
    <property type="entry name" value="Sec7_dom"/>
</dbReference>
<organism evidence="3 4">
    <name type="scientific">Nosema bombycis (strain CQ1 / CVCC 102059)</name>
    <name type="common">Microsporidian parasite</name>
    <name type="synonym">Pebrine of silkworm</name>
    <dbReference type="NCBI Taxonomy" id="578461"/>
    <lineage>
        <taxon>Eukaryota</taxon>
        <taxon>Fungi</taxon>
        <taxon>Fungi incertae sedis</taxon>
        <taxon>Microsporidia</taxon>
        <taxon>Nosematidae</taxon>
        <taxon>Nosema</taxon>
    </lineage>
</organism>
<dbReference type="OrthoDB" id="430364at2759"/>
<dbReference type="HOGENOM" id="CLU_287713_0_0_1"/>
<evidence type="ECO:0000256" key="1">
    <source>
        <dbReference type="SAM" id="MobiDB-lite"/>
    </source>
</evidence>
<feature type="compositionally biased region" description="Basic and acidic residues" evidence="1">
    <location>
        <begin position="920"/>
        <end position="958"/>
    </location>
</feature>
<dbReference type="SMART" id="SM00222">
    <property type="entry name" value="Sec7"/>
    <property type="match status" value="1"/>
</dbReference>
<feature type="domain" description="SEC7" evidence="2">
    <location>
        <begin position="369"/>
        <end position="549"/>
    </location>
</feature>
<reference evidence="3 4" key="1">
    <citation type="journal article" date="2013" name="BMC Genomics">
        <title>Comparative genomics of parasitic silkworm microsporidia reveal an association between genome expansion and host adaptation.</title>
        <authorList>
            <person name="Pan G."/>
            <person name="Xu J."/>
            <person name="Li T."/>
            <person name="Xia Q."/>
            <person name="Liu S.L."/>
            <person name="Zhang G."/>
            <person name="Li S."/>
            <person name="Li C."/>
            <person name="Liu H."/>
            <person name="Yang L."/>
            <person name="Liu T."/>
            <person name="Zhang X."/>
            <person name="Wu Z."/>
            <person name="Fan W."/>
            <person name="Dang X."/>
            <person name="Xiang H."/>
            <person name="Tao M."/>
            <person name="Li Y."/>
            <person name="Hu J."/>
            <person name="Li Z."/>
            <person name="Lin L."/>
            <person name="Luo J."/>
            <person name="Geng L."/>
            <person name="Wang L."/>
            <person name="Long M."/>
            <person name="Wan Y."/>
            <person name="He N."/>
            <person name="Zhang Z."/>
            <person name="Lu C."/>
            <person name="Keeling P.J."/>
            <person name="Wang J."/>
            <person name="Xiang Z."/>
            <person name="Zhou Z."/>
        </authorList>
    </citation>
    <scope>NUCLEOTIDE SEQUENCE [LARGE SCALE GENOMIC DNA]</scope>
    <source>
        <strain evidence="4">CQ1 / CVCC 102059</strain>
    </source>
</reference>
<dbReference type="Gene3D" id="1.10.1000.11">
    <property type="entry name" value="Arf Nucleotide-binding Site Opener,domain 2"/>
    <property type="match status" value="1"/>
</dbReference>
<dbReference type="PROSITE" id="PS50190">
    <property type="entry name" value="SEC7"/>
    <property type="match status" value="1"/>
</dbReference>
<dbReference type="PANTHER" id="PTHR10663">
    <property type="entry name" value="GUANYL-NUCLEOTIDE EXCHANGE FACTOR"/>
    <property type="match status" value="1"/>
</dbReference>
<dbReference type="GO" id="GO:0005085">
    <property type="term" value="F:guanyl-nucleotide exchange factor activity"/>
    <property type="evidence" value="ECO:0007669"/>
    <property type="project" value="InterPro"/>
</dbReference>
<protein>
    <recommendedName>
        <fullName evidence="2">SEC7 domain-containing protein</fullName>
    </recommendedName>
</protein>
<feature type="region of interest" description="Disordered" evidence="1">
    <location>
        <begin position="915"/>
        <end position="982"/>
    </location>
</feature>
<feature type="region of interest" description="Disordered" evidence="1">
    <location>
        <begin position="302"/>
        <end position="361"/>
    </location>
</feature>
<evidence type="ECO:0000313" key="3">
    <source>
        <dbReference type="EMBL" id="EOB14423.1"/>
    </source>
</evidence>
<accession>R0MNJ7</accession>
<evidence type="ECO:0000259" key="2">
    <source>
        <dbReference type="PROSITE" id="PS50190"/>
    </source>
</evidence>
<name>R0MNJ7_NOSB1</name>
<dbReference type="EMBL" id="KB908936">
    <property type="protein sequence ID" value="EOB14423.1"/>
    <property type="molecule type" value="Genomic_DNA"/>
</dbReference>
<dbReference type="PANTHER" id="PTHR10663:SF375">
    <property type="entry name" value="LD29171P"/>
    <property type="match status" value="1"/>
</dbReference>
<dbReference type="Pfam" id="PF01369">
    <property type="entry name" value="Sec7"/>
    <property type="match status" value="1"/>
</dbReference>
<proteinExistence type="predicted"/>
<dbReference type="AlphaFoldDB" id="R0MNJ7"/>
<feature type="compositionally biased region" description="Basic and acidic residues" evidence="1">
    <location>
        <begin position="967"/>
        <end position="982"/>
    </location>
</feature>
<dbReference type="GO" id="GO:0032012">
    <property type="term" value="P:regulation of ARF protein signal transduction"/>
    <property type="evidence" value="ECO:0007669"/>
    <property type="project" value="InterPro"/>
</dbReference>
<evidence type="ECO:0000313" key="4">
    <source>
        <dbReference type="Proteomes" id="UP000016927"/>
    </source>
</evidence>
<dbReference type="InterPro" id="IPR023394">
    <property type="entry name" value="Sec7_C_sf"/>
</dbReference>
<feature type="compositionally biased region" description="Polar residues" evidence="1">
    <location>
        <begin position="318"/>
        <end position="361"/>
    </location>
</feature>
<dbReference type="SUPFAM" id="SSF48425">
    <property type="entry name" value="Sec7 domain"/>
    <property type="match status" value="1"/>
</dbReference>
<sequence length="1232" mass="143011">MKLQTNDLQEINDLQKTNSLQEIQILIFSLPCTNNKEFTTIIKEYELDSSIDHIITLFDKIFSISKYTNTDVYHFLNIFSKFVDCVGPKECASLSVKVRSLKFFPSEKDTDLVIVKYFEVINKMSLVMENEELQDVYSRYIFLQSKDIVNNVMVHFIYSKFKDFLKNHPIFLEYTIEKGLYKEMRLKNEFLMDFFPSFNKVVLIDSSFDMNLGLRIFIINNTKNKYLFQEFFNDIPLWYLKSLTPHLVPFLYYNFDIYGIYRELALEYCNVLSIDEFQRYLENDLNKVKDNVKENDLKDVKVNPQPTISKDNPHPITLTDNSQPTAFTDNPQPTTFTDKVQPTTFTDNPQPTSITDNPKPTTITLPSEIQNLRSNLKESISLFNKTLDLDILVNRFGQIESFLLLRSSKSTSLKSLGEFLCKSKNEDYLRLFTSTFDFTNLTLIESLRAYLASFFLVGESQVIHRVLTIFSEKYFIDNVGKILIDDDKTRKFLFNFSFSLLVLNTKMYNPNIKTKPTFHNHMSDFNEEEIPSNFSMEYLKSQFESVCEQKMELAVRNKAGRHHFLIYENLCKTYGIPTEFCGGFENGKGGILRGVNEKGVPSENGVPINGVIPNTPIPNSPDTHTLTNPIHHIPNTPTNTPNIPYPFFIFVWGDLFKKLISNFFDAPPDQFYLICDLIKERKLIERYLRENKNDTGRFLSMFKYYTPLEGDLEIYKMFLGILKRLEKPRHGVFSEIKNSLIKGNKPEVRDTILTQFRKSFYEIVESKFNPNSLLLINLSLKDLKSNSNFIFNLICEIYENHLESLEDLSMIPDDKISLILDRLVITGNRSKFCTLSLFMTPENLLIYYKNMLETVPRFLNGEICETFKKIGIYNEDAFCIVLNIQKEYDLFEFVIEIHEEKIECRGVYCDDDDMEGGLSEGREDEGNTEDKGGDMEDLREAKEKGVNERDTEDVRDTEEGGNDIEGGNERDTKGDTENLREGPIKIDQANVKVDHSNVNESIYLFKDEDFSDSNPLFLFKIPSSKDILGCFSFKEKFEEIMRIPTNLFHFYASSKSILNQSKAKTIHKAGCPLKESIFNPLEMDPRLIYMLKKADSLNNKDVTNYTLWVVNLISSSLPIFCRFFTTYFGLLLTIKNSNLVNPIIKIFCSRLGKTLSGNPLCCKCGYKNLGIVENFIKFLIKYELANIKDFEFYFKVRNEKIKKGEIIIKNGEMYLEEHGNDLNKGIKECEGR</sequence>
<dbReference type="InterPro" id="IPR035999">
    <property type="entry name" value="Sec7_dom_sf"/>
</dbReference>
<gene>
    <name evidence="3" type="ORF">NBO_28g0062</name>
</gene>
<keyword evidence="4" id="KW-1185">Reference proteome</keyword>
<dbReference type="Proteomes" id="UP000016927">
    <property type="component" value="Unassembled WGS sequence"/>
</dbReference>
<dbReference type="STRING" id="578461.R0MNJ7"/>
<dbReference type="VEuPathDB" id="MicrosporidiaDB:NBO_28g0062"/>